<proteinExistence type="predicted"/>
<dbReference type="InterPro" id="IPR013103">
    <property type="entry name" value="RVT_2"/>
</dbReference>
<dbReference type="PANTHER" id="PTHR11439:SF483">
    <property type="entry name" value="PEPTIDE SYNTHASE GLIP-LIKE, PUTATIVE (AFU_ORTHOLOGUE AFUA_3G12920)-RELATED"/>
    <property type="match status" value="1"/>
</dbReference>
<accession>A0A6L2KPZ7</accession>
<dbReference type="AlphaFoldDB" id="A0A6L2KPZ7"/>
<sequence length="971" mass="111271">MASEHNSLEPALHEMTPATISSGLVPNPPPSTSFVPPSRTDWDLLFQLLFDELLTPPPSIDRPAPKVIDLIAEVVAPKPTASTSSPSSTTVDQDAPSLIEPKNYKDALTQACWIEAIQEKLNEFERLEVWELVPRLDKVMVITLKWIYKVKLDELGGILKNKARLVARGYRQEEGIDFEESFAPVARLDAIRIFLAYAAHMNMLVYQIDVKMEFYAKKFMSANQTGLWIKTIRIMSYADADHAGCQDTRRSTSKSMQLFRERLVSWSSKRQKSAALSITKAEYIALSGCCVQVLWIRSQLTDYGLGFNKIPIIMSITKEQQQALDDDLVLREQHLRIGNYVYKTYYDFATGKVIPKPKYVRRSTREKTDQAPKASPGKRLKATTKVAKSGKKKLHDQGLESLSEIAMSEADQMKLITKRSKTQFHSSQASGSGANEGYGVSLGVLDSDRLRDEVKAENEDFINKIVENIKKIIKEQVKVQVNEQVSNILPRIEKSVNELLETEVLIHSSNEPKTSHKTLSKALVDAYEIDKDILATYGDTVTLKTRRDDEDKVNETSAGPNRGSKRTKAGKEPESTSAPKDKTTKLTGSSKEWSKSKTRSTDKSAQAEEQVYMIKYLEEPAPQEFKTGLTEDHLVDETTQLPDWFQKPSKPPTPNSDWNKTLHLKVDTLTPELLAGPTFELMKGWCKSSMELEYFFEEVYKATTDQLDWNNPKGQQYPHDLHKPLPLIPNSRGRQIEDLVPNTMWSQVSIIYDKYALWGISHWGRKRQQFYGYVVYRESVCDVYSRNRIIAIKKLEIIEWHNCKYLEWITIRRNDEKLYTFKEGDYNRLRLQDIEDMLLLFVQGKLTNLNIEERLALGVSLLMFTRSIIIKRRVEDIQLGIKSYQKKLNPTKPDTDGTLNDVRSALDDILKRIRMKYLPQTVWRNVDRERARAMIQVIDQQLRNRRIIGSLEKFVGGRPYVGDLQLLEWTI</sequence>
<feature type="compositionally biased region" description="Basic and acidic residues" evidence="1">
    <location>
        <begin position="592"/>
        <end position="606"/>
    </location>
</feature>
<feature type="compositionally biased region" description="Basic and acidic residues" evidence="1">
    <location>
        <begin position="569"/>
        <end position="584"/>
    </location>
</feature>
<evidence type="ECO:0000313" key="3">
    <source>
        <dbReference type="EMBL" id="GEU51029.1"/>
    </source>
</evidence>
<protein>
    <submittedName>
        <fullName evidence="3">Integrase, catalytic region, zinc finger, CCHC-type, peptidase aspartic, catalytic</fullName>
    </submittedName>
</protein>
<evidence type="ECO:0000259" key="2">
    <source>
        <dbReference type="Pfam" id="PF07727"/>
    </source>
</evidence>
<dbReference type="EMBL" id="BKCJ010002803">
    <property type="protein sequence ID" value="GEU51029.1"/>
    <property type="molecule type" value="Genomic_DNA"/>
</dbReference>
<feature type="region of interest" description="Disordered" evidence="1">
    <location>
        <begin position="548"/>
        <end position="606"/>
    </location>
</feature>
<organism evidence="3">
    <name type="scientific">Tanacetum cinerariifolium</name>
    <name type="common">Dalmatian daisy</name>
    <name type="synonym">Chrysanthemum cinerariifolium</name>
    <dbReference type="NCBI Taxonomy" id="118510"/>
    <lineage>
        <taxon>Eukaryota</taxon>
        <taxon>Viridiplantae</taxon>
        <taxon>Streptophyta</taxon>
        <taxon>Embryophyta</taxon>
        <taxon>Tracheophyta</taxon>
        <taxon>Spermatophyta</taxon>
        <taxon>Magnoliopsida</taxon>
        <taxon>eudicotyledons</taxon>
        <taxon>Gunneridae</taxon>
        <taxon>Pentapetalae</taxon>
        <taxon>asterids</taxon>
        <taxon>campanulids</taxon>
        <taxon>Asterales</taxon>
        <taxon>Asteraceae</taxon>
        <taxon>Asteroideae</taxon>
        <taxon>Anthemideae</taxon>
        <taxon>Anthemidinae</taxon>
        <taxon>Tanacetum</taxon>
    </lineage>
</organism>
<feature type="region of interest" description="Disordered" evidence="1">
    <location>
        <begin position="360"/>
        <end position="387"/>
    </location>
</feature>
<evidence type="ECO:0000256" key="1">
    <source>
        <dbReference type="SAM" id="MobiDB-lite"/>
    </source>
</evidence>
<feature type="compositionally biased region" description="Basic residues" evidence="1">
    <location>
        <begin position="376"/>
        <end position="387"/>
    </location>
</feature>
<dbReference type="PANTHER" id="PTHR11439">
    <property type="entry name" value="GAG-POL-RELATED RETROTRANSPOSON"/>
    <property type="match status" value="1"/>
</dbReference>
<dbReference type="CDD" id="cd09272">
    <property type="entry name" value="RNase_HI_RT_Ty1"/>
    <property type="match status" value="1"/>
</dbReference>
<dbReference type="Pfam" id="PF07727">
    <property type="entry name" value="RVT_2"/>
    <property type="match status" value="1"/>
</dbReference>
<feature type="domain" description="Reverse transcriptase Ty1/copia-type" evidence="2">
    <location>
        <begin position="128"/>
        <end position="215"/>
    </location>
</feature>
<reference evidence="3" key="1">
    <citation type="journal article" date="2019" name="Sci. Rep.">
        <title>Draft genome of Tanacetum cinerariifolium, the natural source of mosquito coil.</title>
        <authorList>
            <person name="Yamashiro T."/>
            <person name="Shiraishi A."/>
            <person name="Satake H."/>
            <person name="Nakayama K."/>
        </authorList>
    </citation>
    <scope>NUCLEOTIDE SEQUENCE</scope>
</reference>
<comment type="caution">
    <text evidence="3">The sequence shown here is derived from an EMBL/GenBank/DDBJ whole genome shotgun (WGS) entry which is preliminary data.</text>
</comment>
<name>A0A6L2KPZ7_TANCI</name>
<gene>
    <name evidence="3" type="ORF">Tci_023007</name>
</gene>